<reference evidence="2" key="1">
    <citation type="journal article" date="2024" name="Proc. Natl. Acad. Sci. U.S.A.">
        <title>Extraordinary preservation of gene collinearity over three hundred million years revealed in homosporous lycophytes.</title>
        <authorList>
            <person name="Li C."/>
            <person name="Wickell D."/>
            <person name="Kuo L.Y."/>
            <person name="Chen X."/>
            <person name="Nie B."/>
            <person name="Liao X."/>
            <person name="Peng D."/>
            <person name="Ji J."/>
            <person name="Jenkins J."/>
            <person name="Williams M."/>
            <person name="Shu S."/>
            <person name="Plott C."/>
            <person name="Barry K."/>
            <person name="Rajasekar S."/>
            <person name="Grimwood J."/>
            <person name="Han X."/>
            <person name="Sun S."/>
            <person name="Hou Z."/>
            <person name="He W."/>
            <person name="Dai G."/>
            <person name="Sun C."/>
            <person name="Schmutz J."/>
            <person name="Leebens-Mack J.H."/>
            <person name="Li F.W."/>
            <person name="Wang L."/>
        </authorList>
    </citation>
    <scope>NUCLEOTIDE SEQUENCE [LARGE SCALE GENOMIC DNA]</scope>
    <source>
        <strain evidence="2">cv. PW_Plant_1</strain>
    </source>
</reference>
<comment type="caution">
    <text evidence="1">The sequence shown here is derived from an EMBL/GenBank/DDBJ whole genome shotgun (WGS) entry which is preliminary data.</text>
</comment>
<protein>
    <submittedName>
        <fullName evidence="1">Uncharacterized protein</fullName>
    </submittedName>
</protein>
<name>A0ACC2DN56_DIPCM</name>
<dbReference type="Proteomes" id="UP001162992">
    <property type="component" value="Chromosome 5"/>
</dbReference>
<accession>A0ACC2DN56</accession>
<proteinExistence type="predicted"/>
<evidence type="ECO:0000313" key="2">
    <source>
        <dbReference type="Proteomes" id="UP001162992"/>
    </source>
</evidence>
<keyword evidence="2" id="KW-1185">Reference proteome</keyword>
<organism evidence="1 2">
    <name type="scientific">Diphasiastrum complanatum</name>
    <name type="common">Issler's clubmoss</name>
    <name type="synonym">Lycopodium complanatum</name>
    <dbReference type="NCBI Taxonomy" id="34168"/>
    <lineage>
        <taxon>Eukaryota</taxon>
        <taxon>Viridiplantae</taxon>
        <taxon>Streptophyta</taxon>
        <taxon>Embryophyta</taxon>
        <taxon>Tracheophyta</taxon>
        <taxon>Lycopodiopsida</taxon>
        <taxon>Lycopodiales</taxon>
        <taxon>Lycopodiaceae</taxon>
        <taxon>Lycopodioideae</taxon>
        <taxon>Diphasiastrum</taxon>
    </lineage>
</organism>
<sequence>MEDRATSVCMNLLRLVESSESKSCTPSTPLPQLESSPSHSEDHHEVDFAAIRELLSRRLVDPPPQTSPAMNSSSSGSPVCLNSQPPAVDEAAMECQSIIAADVDDRTFSDALLIGHEEEGSLALAAEIASEVKQEIEEFEVKSKGAFDLRRHAVQHLLLTFEQIRKECLEHEDGLGPGEGDGEGRRRADLKAASIMKERGLWMNQQKVIGDVAGVNVGDCFSFRIQMCILGVHKQIRAGIDYILAKDSAFGVSVAISVVISTDEYYSDDMDMGETVVYTGQGGMVKGGKKLKIAEDQQLVRGNDGLKNSYKIHVPVRLIRGFKVKTGQSGVLYRYDGVYLVNDMKYEIGLAGNRVYKFLLQRMKNQPPLQIGPPDPPQPLSSATLAYPAPLASEKPLLQNETPLQFLEMSSANTQD</sequence>
<evidence type="ECO:0000313" key="1">
    <source>
        <dbReference type="EMBL" id="KAJ7555716.1"/>
    </source>
</evidence>
<gene>
    <name evidence="1" type="ORF">O6H91_05G052100</name>
</gene>
<dbReference type="EMBL" id="CM055096">
    <property type="protein sequence ID" value="KAJ7555716.1"/>
    <property type="molecule type" value="Genomic_DNA"/>
</dbReference>